<dbReference type="STRING" id="10036.ENSMAUP00000003000"/>
<evidence type="ECO:0000259" key="1">
    <source>
        <dbReference type="Pfam" id="PF04326"/>
    </source>
</evidence>
<evidence type="ECO:0000313" key="3">
    <source>
        <dbReference type="Proteomes" id="UP000886700"/>
    </source>
</evidence>
<dbReference type="Pfam" id="PF17057">
    <property type="entry name" value="B3R"/>
    <property type="match status" value="1"/>
</dbReference>
<dbReference type="GeneID" id="101844930"/>
<dbReference type="InterPro" id="IPR007421">
    <property type="entry name" value="Schlafen_AlbA_2_dom"/>
</dbReference>
<name>A0A3Q0D230_MESAU</name>
<gene>
    <name evidence="4" type="primary">LOC101844930</name>
</gene>
<reference evidence="4" key="1">
    <citation type="submission" date="2025-08" db="UniProtKB">
        <authorList>
            <consortium name="RefSeq"/>
        </authorList>
    </citation>
    <scope>IDENTIFICATION</scope>
    <source>
        <tissue evidence="4">Liver</tissue>
    </source>
</reference>
<dbReference type="PANTHER" id="PTHR12155:SF2">
    <property type="entry name" value="RIBONUCLEASE SLFN12"/>
    <property type="match status" value="1"/>
</dbReference>
<accession>A0A3Q0D230</accession>
<organism evidence="3 4">
    <name type="scientific">Mesocricetus auratus</name>
    <name type="common">Golden hamster</name>
    <dbReference type="NCBI Taxonomy" id="10036"/>
    <lineage>
        <taxon>Eukaryota</taxon>
        <taxon>Metazoa</taxon>
        <taxon>Chordata</taxon>
        <taxon>Craniata</taxon>
        <taxon>Vertebrata</taxon>
        <taxon>Euteleostomi</taxon>
        <taxon>Mammalia</taxon>
        <taxon>Eutheria</taxon>
        <taxon>Euarchontoglires</taxon>
        <taxon>Glires</taxon>
        <taxon>Rodentia</taxon>
        <taxon>Myomorpha</taxon>
        <taxon>Muroidea</taxon>
        <taxon>Cricetidae</taxon>
        <taxon>Cricetinae</taxon>
        <taxon>Mesocricetus</taxon>
    </lineage>
</organism>
<evidence type="ECO:0000259" key="2">
    <source>
        <dbReference type="Pfam" id="PF17057"/>
    </source>
</evidence>
<dbReference type="Proteomes" id="UP000886700">
    <property type="component" value="Unplaced"/>
</dbReference>
<evidence type="ECO:0000313" key="4">
    <source>
        <dbReference type="RefSeq" id="XP_021086766.2"/>
    </source>
</evidence>
<dbReference type="KEGG" id="maua:101844930"/>
<feature type="domain" description="Poxin-Schlafen/Schlafen-like N-terminal" evidence="2">
    <location>
        <begin position="86"/>
        <end position="182"/>
    </location>
</feature>
<dbReference type="Gene3D" id="3.30.950.30">
    <property type="entry name" value="Schlafen, AAA domain"/>
    <property type="match status" value="1"/>
</dbReference>
<dbReference type="InterPro" id="IPR029684">
    <property type="entry name" value="Schlafen"/>
</dbReference>
<dbReference type="PANTHER" id="PTHR12155">
    <property type="entry name" value="SCHLAFEN"/>
    <property type="match status" value="1"/>
</dbReference>
<dbReference type="AlphaFoldDB" id="A0A3Q0D230"/>
<dbReference type="RefSeq" id="XP_021086766.2">
    <property type="nucleotide sequence ID" value="XM_021231107.2"/>
</dbReference>
<dbReference type="InterPro" id="IPR031450">
    <property type="entry name" value="Poxin-SLFN/SLFN_N"/>
</dbReference>
<protein>
    <submittedName>
        <fullName evidence="4">Schlafen family member 12</fullName>
    </submittedName>
</protein>
<proteinExistence type="predicted"/>
<keyword evidence="3" id="KW-1185">Reference proteome</keyword>
<feature type="domain" description="Schlafen AlbA-2" evidence="1">
    <location>
        <begin position="247"/>
        <end position="360"/>
    </location>
</feature>
<sequence length="400" mass="45456">MAAKKMDIIVDPKSPSGEVVLNVGEVTLGIKSREKMQETQKKNQRASILKAVCALLNSEGGVVKAQIENQDYNFNKHGLGEDLDTSFKAILPLVQYHLDFKQKGCHFFISVKSFSSGIFGLQFATIATNLYMRNGASCVQMDLNTALQFLEDIKNLGLGSPVKTSLLDERPGENVQEDLHVQEELHVQDIKNLRLGSPVKTRLFDERPRKIVQEDLHVQEELHVQRLAAAFFNQTVLIEMADFSFSESKNVEYKSFETDNVVKRVKEILPQTVSAFANTDGGYLFIGLDEKKKQIIGFKADKRKELEKELEKEIEKLPVTHFCEEQAKIKYTCKFIPVRRQGAVCSYVCALRVERFCCAVFAAEPDSWHVEGSRVRRFTTEEWVRLQMAKSLGSRREINV</sequence>
<dbReference type="InterPro" id="IPR038461">
    <property type="entry name" value="Schlafen_AlbA_2_dom_sf"/>
</dbReference>
<dbReference type="Pfam" id="PF04326">
    <property type="entry name" value="SLFN_AlbA_2"/>
    <property type="match status" value="1"/>
</dbReference>